<evidence type="ECO:0000313" key="1">
    <source>
        <dbReference type="EMBL" id="PIL38776.1"/>
    </source>
</evidence>
<name>A0A2G8SYA7_9BURK</name>
<dbReference type="Proteomes" id="UP000228593">
    <property type="component" value="Unassembled WGS sequence"/>
</dbReference>
<proteinExistence type="predicted"/>
<dbReference type="AlphaFoldDB" id="A0A2G8SYA7"/>
<reference evidence="1 2" key="1">
    <citation type="submission" date="2017-10" db="EMBL/GenBank/DDBJ databases">
        <title>Massilia psychrophilum sp. nov., a novel purple-pigmented bacterium isolated from Tianshan glacier, Xinjiang Municipality, China.</title>
        <authorList>
            <person name="Wang H."/>
        </authorList>
    </citation>
    <scope>NUCLEOTIDE SEQUENCE [LARGE SCALE GENOMIC DNA]</scope>
    <source>
        <strain evidence="1 2">JCM 30813</strain>
    </source>
</reference>
<dbReference type="EMBL" id="PDOB01000029">
    <property type="protein sequence ID" value="PIL38776.1"/>
    <property type="molecule type" value="Genomic_DNA"/>
</dbReference>
<dbReference type="RefSeq" id="WP_099916998.1">
    <property type="nucleotide sequence ID" value="NZ_BMHS01000009.1"/>
</dbReference>
<evidence type="ECO:0000313" key="2">
    <source>
        <dbReference type="Proteomes" id="UP000228593"/>
    </source>
</evidence>
<comment type="caution">
    <text evidence="1">The sequence shown here is derived from an EMBL/GenBank/DDBJ whole genome shotgun (WGS) entry which is preliminary data.</text>
</comment>
<keyword evidence="2" id="KW-1185">Reference proteome</keyword>
<gene>
    <name evidence="1" type="ORF">CR103_16215</name>
</gene>
<sequence>MLLHDFAVILLDLSALVCACIDTFKATGRTGSFQISVDTPPALGAEGDQVVLTVRDRRQQAAV</sequence>
<protein>
    <submittedName>
        <fullName evidence="1">Uncharacterized protein</fullName>
    </submittedName>
</protein>
<organism evidence="1 2">
    <name type="scientific">Massilia psychrophila</name>
    <dbReference type="NCBI Taxonomy" id="1603353"/>
    <lineage>
        <taxon>Bacteria</taxon>
        <taxon>Pseudomonadati</taxon>
        <taxon>Pseudomonadota</taxon>
        <taxon>Betaproteobacteria</taxon>
        <taxon>Burkholderiales</taxon>
        <taxon>Oxalobacteraceae</taxon>
        <taxon>Telluria group</taxon>
        <taxon>Massilia</taxon>
    </lineage>
</organism>
<accession>A0A2G8SYA7</accession>